<protein>
    <submittedName>
        <fullName evidence="1">(northern house mosquito) hypothetical protein</fullName>
    </submittedName>
</protein>
<proteinExistence type="predicted"/>
<dbReference type="AlphaFoldDB" id="A0A8D8D7I4"/>
<sequence>MHGSLRSGHGPGAAVFRLFVVVGSGGRLRSVHCRQLLAHKYYPGRADHAGKVHQRVRVAAAGAGCGQPGRATVGWMDLGHDGELQPVVLPGRAVYRAVRAAAVCAARDRQVQKV</sequence>
<reference evidence="1" key="1">
    <citation type="submission" date="2021-05" db="EMBL/GenBank/DDBJ databases">
        <authorList>
            <person name="Alioto T."/>
            <person name="Alioto T."/>
            <person name="Gomez Garrido J."/>
        </authorList>
    </citation>
    <scope>NUCLEOTIDE SEQUENCE</scope>
</reference>
<dbReference type="EMBL" id="HBUE01153512">
    <property type="protein sequence ID" value="CAG6506448.1"/>
    <property type="molecule type" value="Transcribed_RNA"/>
</dbReference>
<organism evidence="1">
    <name type="scientific">Culex pipiens</name>
    <name type="common">House mosquito</name>
    <dbReference type="NCBI Taxonomy" id="7175"/>
    <lineage>
        <taxon>Eukaryota</taxon>
        <taxon>Metazoa</taxon>
        <taxon>Ecdysozoa</taxon>
        <taxon>Arthropoda</taxon>
        <taxon>Hexapoda</taxon>
        <taxon>Insecta</taxon>
        <taxon>Pterygota</taxon>
        <taxon>Neoptera</taxon>
        <taxon>Endopterygota</taxon>
        <taxon>Diptera</taxon>
        <taxon>Nematocera</taxon>
        <taxon>Culicoidea</taxon>
        <taxon>Culicidae</taxon>
        <taxon>Culicinae</taxon>
        <taxon>Culicini</taxon>
        <taxon>Culex</taxon>
        <taxon>Culex</taxon>
    </lineage>
</organism>
<evidence type="ECO:0000313" key="1">
    <source>
        <dbReference type="EMBL" id="CAG6506448.1"/>
    </source>
</evidence>
<dbReference type="EMBL" id="HBUE01258554">
    <property type="protein sequence ID" value="CAG6557764.1"/>
    <property type="molecule type" value="Transcribed_RNA"/>
</dbReference>
<name>A0A8D8D7I4_CULPI</name>
<accession>A0A8D8D7I4</accession>